<evidence type="ECO:0000313" key="1">
    <source>
        <dbReference type="EMBL" id="SFS15160.1"/>
    </source>
</evidence>
<dbReference type="RefSeq" id="WP_318255467.1">
    <property type="nucleotide sequence ID" value="NZ_FOZN01000003.1"/>
</dbReference>
<dbReference type="AlphaFoldDB" id="A0AA94HNH3"/>
<keyword evidence="2" id="KW-1185">Reference proteome</keyword>
<dbReference type="InterPro" id="IPR052552">
    <property type="entry name" value="YeaO-like"/>
</dbReference>
<gene>
    <name evidence="1" type="ORF">SAMN04487783_1980</name>
</gene>
<dbReference type="Pfam" id="PF22752">
    <property type="entry name" value="DUF488-N3i"/>
    <property type="match status" value="1"/>
</dbReference>
<reference evidence="1 2" key="1">
    <citation type="submission" date="2016-10" db="EMBL/GenBank/DDBJ databases">
        <authorList>
            <person name="Varghese N."/>
            <person name="Submissions S."/>
        </authorList>
    </citation>
    <scope>NUCLEOTIDE SEQUENCE [LARGE SCALE GENOMIC DNA]</scope>
    <source>
        <strain evidence="1 2">IAM 15147</strain>
    </source>
</reference>
<evidence type="ECO:0000313" key="2">
    <source>
        <dbReference type="Proteomes" id="UP000198506"/>
    </source>
</evidence>
<comment type="caution">
    <text evidence="1">The sequence shown here is derived from an EMBL/GenBank/DDBJ whole genome shotgun (WGS) entry which is preliminary data.</text>
</comment>
<dbReference type="PANTHER" id="PTHR36849:SF1">
    <property type="entry name" value="CYTOPLASMIC PROTEIN"/>
    <property type="match status" value="1"/>
</dbReference>
<protein>
    <submittedName>
        <fullName evidence="1">Uncharacterized conserved protein YeaO, DUF488 family</fullName>
    </submittedName>
</protein>
<sequence>MTGFVITIKRVYDEPAGDDGLRVLVDRLWPRGVSNERAAIAAWPKDAAPTAELRQWFHGGGVSFEQFAVRYRDELDAGEGGADLSAELEGHDRITFVTAATDPERSNASVLRDWLSARR</sequence>
<dbReference type="Proteomes" id="UP000198506">
    <property type="component" value="Unassembled WGS sequence"/>
</dbReference>
<dbReference type="PANTHER" id="PTHR36849">
    <property type="entry name" value="CYTOPLASMIC PROTEIN-RELATED"/>
    <property type="match status" value="1"/>
</dbReference>
<organism evidence="1 2">
    <name type="scientific">Agrococcus baldri</name>
    <dbReference type="NCBI Taxonomy" id="153730"/>
    <lineage>
        <taxon>Bacteria</taxon>
        <taxon>Bacillati</taxon>
        <taxon>Actinomycetota</taxon>
        <taxon>Actinomycetes</taxon>
        <taxon>Micrococcales</taxon>
        <taxon>Microbacteriaceae</taxon>
        <taxon>Agrococcus</taxon>
    </lineage>
</organism>
<proteinExistence type="predicted"/>
<name>A0AA94HNH3_9MICO</name>
<dbReference type="EMBL" id="FOZN01000003">
    <property type="protein sequence ID" value="SFS15160.1"/>
    <property type="molecule type" value="Genomic_DNA"/>
</dbReference>
<accession>A0AA94HNH3</accession>